<feature type="region of interest" description="Disordered" evidence="2">
    <location>
        <begin position="115"/>
        <end position="154"/>
    </location>
</feature>
<feature type="coiled-coil region" evidence="1">
    <location>
        <begin position="32"/>
        <end position="80"/>
    </location>
</feature>
<reference evidence="3 4" key="1">
    <citation type="journal article" date="2010" name="Nature">
        <title>Genome sequencing and analysis of the model grass Brachypodium distachyon.</title>
        <authorList>
            <consortium name="International Brachypodium Initiative"/>
        </authorList>
    </citation>
    <scope>NUCLEOTIDE SEQUENCE [LARGE SCALE GENOMIC DNA]</scope>
    <source>
        <strain evidence="3 4">Bd21</strain>
    </source>
</reference>
<evidence type="ECO:0000313" key="3">
    <source>
        <dbReference type="EMBL" id="PNT74918.1"/>
    </source>
</evidence>
<dbReference type="Proteomes" id="UP000008810">
    <property type="component" value="Chromosome 1"/>
</dbReference>
<name>A0A2K2DKW4_BRADI</name>
<keyword evidence="5" id="KW-1185">Reference proteome</keyword>
<sequence>MDMEEHGQQGEGDKWLVGNRPDGSNHVIKLLRALIEAQVNEEKRKNKKLVDDMMQMKAGLEAELAERKILMQELKSKLDERRKKDVEVRDFAIVSCTRPDQNKIDRWSRTLRSEFSPLPAAKQSQADRRRPTPTGAWRIQGPAAQLGSSSSTHHPGVLPLLVLSGRHGRSSLA</sequence>
<dbReference type="EnsemblPlants" id="PNT74918">
    <property type="protein sequence ID" value="PNT74918"/>
    <property type="gene ID" value="BRADI_1g24442v3"/>
</dbReference>
<dbReference type="AlphaFoldDB" id="A0A2K2DKW4"/>
<reference evidence="4" key="3">
    <citation type="submission" date="2018-08" db="UniProtKB">
        <authorList>
            <consortium name="EnsemblPlants"/>
        </authorList>
    </citation>
    <scope>IDENTIFICATION</scope>
    <source>
        <strain evidence="4">cv. Bd21</strain>
    </source>
</reference>
<dbReference type="EMBL" id="CM000880">
    <property type="protein sequence ID" value="PNT74918.1"/>
    <property type="molecule type" value="Genomic_DNA"/>
</dbReference>
<reference evidence="3" key="2">
    <citation type="submission" date="2017-06" db="EMBL/GenBank/DDBJ databases">
        <title>WGS assembly of Brachypodium distachyon.</title>
        <authorList>
            <consortium name="The International Brachypodium Initiative"/>
            <person name="Lucas S."/>
            <person name="Harmon-Smith M."/>
            <person name="Lail K."/>
            <person name="Tice H."/>
            <person name="Grimwood J."/>
            <person name="Bruce D."/>
            <person name="Barry K."/>
            <person name="Shu S."/>
            <person name="Lindquist E."/>
            <person name="Wang M."/>
            <person name="Pitluck S."/>
            <person name="Vogel J.P."/>
            <person name="Garvin D.F."/>
            <person name="Mockler T.C."/>
            <person name="Schmutz J."/>
            <person name="Rokhsar D."/>
            <person name="Bevan M.W."/>
        </authorList>
    </citation>
    <scope>NUCLEOTIDE SEQUENCE</scope>
    <source>
        <strain evidence="3">Bd21</strain>
    </source>
</reference>
<dbReference type="ExpressionAtlas" id="A0A2K2DKW4">
    <property type="expression patterns" value="baseline"/>
</dbReference>
<feature type="region of interest" description="Disordered" evidence="2">
    <location>
        <begin position="1"/>
        <end position="20"/>
    </location>
</feature>
<evidence type="ECO:0000313" key="4">
    <source>
        <dbReference type="EnsemblPlants" id="PNT74918"/>
    </source>
</evidence>
<evidence type="ECO:0000256" key="2">
    <source>
        <dbReference type="SAM" id="MobiDB-lite"/>
    </source>
</evidence>
<organism evidence="3">
    <name type="scientific">Brachypodium distachyon</name>
    <name type="common">Purple false brome</name>
    <name type="synonym">Trachynia distachya</name>
    <dbReference type="NCBI Taxonomy" id="15368"/>
    <lineage>
        <taxon>Eukaryota</taxon>
        <taxon>Viridiplantae</taxon>
        <taxon>Streptophyta</taxon>
        <taxon>Embryophyta</taxon>
        <taxon>Tracheophyta</taxon>
        <taxon>Spermatophyta</taxon>
        <taxon>Magnoliopsida</taxon>
        <taxon>Liliopsida</taxon>
        <taxon>Poales</taxon>
        <taxon>Poaceae</taxon>
        <taxon>BOP clade</taxon>
        <taxon>Pooideae</taxon>
        <taxon>Stipodae</taxon>
        <taxon>Brachypodieae</taxon>
        <taxon>Brachypodium</taxon>
    </lineage>
</organism>
<gene>
    <name evidence="3" type="ORF">BRADI_1g24442v3</name>
</gene>
<dbReference type="InParanoid" id="A0A2K2DKW4"/>
<dbReference type="Gramene" id="PNT74918">
    <property type="protein sequence ID" value="PNT74918"/>
    <property type="gene ID" value="BRADI_1g24442v3"/>
</dbReference>
<feature type="compositionally biased region" description="Basic and acidic residues" evidence="2">
    <location>
        <begin position="1"/>
        <end position="14"/>
    </location>
</feature>
<proteinExistence type="predicted"/>
<protein>
    <submittedName>
        <fullName evidence="3 4">Uncharacterized protein</fullName>
    </submittedName>
</protein>
<evidence type="ECO:0000313" key="5">
    <source>
        <dbReference type="Proteomes" id="UP000008810"/>
    </source>
</evidence>
<accession>A0A2K2DKW4</accession>
<keyword evidence="1" id="KW-0175">Coiled coil</keyword>
<evidence type="ECO:0000256" key="1">
    <source>
        <dbReference type="SAM" id="Coils"/>
    </source>
</evidence>